<keyword evidence="1" id="KW-1133">Transmembrane helix</keyword>
<name>A0ABS3YV94_9BACT</name>
<keyword evidence="1" id="KW-0812">Transmembrane</keyword>
<evidence type="ECO:0000313" key="3">
    <source>
        <dbReference type="EMBL" id="MBO9201086.1"/>
    </source>
</evidence>
<dbReference type="InterPro" id="IPR005543">
    <property type="entry name" value="PASTA_dom"/>
</dbReference>
<keyword evidence="1" id="KW-0472">Membrane</keyword>
<feature type="domain" description="PASTA" evidence="2">
    <location>
        <begin position="180"/>
        <end position="251"/>
    </location>
</feature>
<dbReference type="Proteomes" id="UP000677244">
    <property type="component" value="Unassembled WGS sequence"/>
</dbReference>
<dbReference type="Pfam" id="PF03793">
    <property type="entry name" value="PASTA"/>
    <property type="match status" value="2"/>
</dbReference>
<dbReference type="EMBL" id="JAGHKO010000001">
    <property type="protein sequence ID" value="MBO9201086.1"/>
    <property type="molecule type" value="Genomic_DNA"/>
</dbReference>
<keyword evidence="4" id="KW-1185">Reference proteome</keyword>
<organism evidence="3 4">
    <name type="scientific">Niastella soli</name>
    <dbReference type="NCBI Taxonomy" id="2821487"/>
    <lineage>
        <taxon>Bacteria</taxon>
        <taxon>Pseudomonadati</taxon>
        <taxon>Bacteroidota</taxon>
        <taxon>Chitinophagia</taxon>
        <taxon>Chitinophagales</taxon>
        <taxon>Chitinophagaceae</taxon>
        <taxon>Niastella</taxon>
    </lineage>
</organism>
<dbReference type="CDD" id="cd06577">
    <property type="entry name" value="PASTA_pknB"/>
    <property type="match status" value="3"/>
</dbReference>
<sequence length="264" mass="29289">MFKFITGKPLWANILLGIGVLLVLFFIFLQSLSWITRHDQTLAVPSVTGQSYEEAKKLLEGQGFEVEIQDTVYNDTAALLSVVKQFPSAETKVKMNRTVYLTINRDAAPDLEMPKLVGLSFRGAQITLQQQKLKLEDTIYAPYFARDMVLEQHYKGQQIKEGTKIPMGSGITLVLGRGEGTDQMEVPDMFGMTLNEAKVILESNGLTLGTIQPSGADPNGYVFKQYPARLTGSGNVNKIKQGQFIDLWIQTEKPLLSDSTAQGH</sequence>
<feature type="domain" description="PASTA" evidence="2">
    <location>
        <begin position="38"/>
        <end position="105"/>
    </location>
</feature>
<dbReference type="RefSeq" id="WP_209139117.1">
    <property type="nucleotide sequence ID" value="NZ_JAGHKO010000001.1"/>
</dbReference>
<dbReference type="SUPFAM" id="SSF54184">
    <property type="entry name" value="Penicillin-binding protein 2x (pbp-2x), c-terminal domain"/>
    <property type="match status" value="1"/>
</dbReference>
<reference evidence="3 4" key="1">
    <citation type="submission" date="2021-03" db="EMBL/GenBank/DDBJ databases">
        <title>Assistant Professor.</title>
        <authorList>
            <person name="Huq M.A."/>
        </authorList>
    </citation>
    <scope>NUCLEOTIDE SEQUENCE [LARGE SCALE GENOMIC DNA]</scope>
    <source>
        <strain evidence="3 4">MAH-29</strain>
    </source>
</reference>
<dbReference type="Gene3D" id="3.30.10.20">
    <property type="match status" value="3"/>
</dbReference>
<dbReference type="PROSITE" id="PS51178">
    <property type="entry name" value="PASTA"/>
    <property type="match status" value="2"/>
</dbReference>
<feature type="transmembrane region" description="Helical" evidence="1">
    <location>
        <begin position="12"/>
        <end position="35"/>
    </location>
</feature>
<evidence type="ECO:0000313" key="4">
    <source>
        <dbReference type="Proteomes" id="UP000677244"/>
    </source>
</evidence>
<evidence type="ECO:0000256" key="1">
    <source>
        <dbReference type="SAM" id="Phobius"/>
    </source>
</evidence>
<accession>A0ABS3YV94</accession>
<evidence type="ECO:0000259" key="2">
    <source>
        <dbReference type="PROSITE" id="PS51178"/>
    </source>
</evidence>
<proteinExistence type="predicted"/>
<gene>
    <name evidence="3" type="ORF">J7I42_12475</name>
</gene>
<dbReference type="SMART" id="SM00740">
    <property type="entry name" value="PASTA"/>
    <property type="match status" value="3"/>
</dbReference>
<protein>
    <submittedName>
        <fullName evidence="3">PASTA domain-containing protein</fullName>
    </submittedName>
</protein>
<comment type="caution">
    <text evidence="3">The sequence shown here is derived from an EMBL/GenBank/DDBJ whole genome shotgun (WGS) entry which is preliminary data.</text>
</comment>